<accession>A0A428ZF92</accession>
<dbReference type="InterPro" id="IPR012914">
    <property type="entry name" value="PucR_dom"/>
</dbReference>
<evidence type="ECO:0000256" key="2">
    <source>
        <dbReference type="SAM" id="MobiDB-lite"/>
    </source>
</evidence>
<evidence type="ECO:0000259" key="4">
    <source>
        <dbReference type="Pfam" id="PF13556"/>
    </source>
</evidence>
<dbReference type="Pfam" id="PF17853">
    <property type="entry name" value="GGDEF_2"/>
    <property type="match status" value="1"/>
</dbReference>
<reference evidence="6 7" key="1">
    <citation type="submission" date="2018-05" db="EMBL/GenBank/DDBJ databases">
        <title>Evolution of GPA BGCs.</title>
        <authorList>
            <person name="Waglechner N."/>
            <person name="Wright G.D."/>
        </authorList>
    </citation>
    <scope>NUCLEOTIDE SEQUENCE [LARGE SCALE GENOMIC DNA]</scope>
    <source>
        <strain evidence="6 7">A82846</strain>
    </source>
</reference>
<dbReference type="InterPro" id="IPR025736">
    <property type="entry name" value="PucR_C-HTH_dom"/>
</dbReference>
<name>A0A428ZF92_KIBAR</name>
<dbReference type="PANTHER" id="PTHR33744:SF17">
    <property type="entry name" value="CONSERVED PROTEIN"/>
    <property type="match status" value="1"/>
</dbReference>
<evidence type="ECO:0000259" key="5">
    <source>
        <dbReference type="Pfam" id="PF17853"/>
    </source>
</evidence>
<dbReference type="Pfam" id="PF07905">
    <property type="entry name" value="PucR"/>
    <property type="match status" value="1"/>
</dbReference>
<feature type="domain" description="CdaR GGDEF-like" evidence="5">
    <location>
        <begin position="323"/>
        <end position="402"/>
    </location>
</feature>
<dbReference type="Proteomes" id="UP000287547">
    <property type="component" value="Unassembled WGS sequence"/>
</dbReference>
<dbReference type="Pfam" id="PF13556">
    <property type="entry name" value="HTH_30"/>
    <property type="match status" value="1"/>
</dbReference>
<dbReference type="PANTHER" id="PTHR33744">
    <property type="entry name" value="CARBOHYDRATE DIACID REGULATOR"/>
    <property type="match status" value="1"/>
</dbReference>
<gene>
    <name evidence="6" type="ORF">DMH04_13450</name>
</gene>
<feature type="domain" description="PucR C-terminal helix-turn-helix" evidence="4">
    <location>
        <begin position="456"/>
        <end position="513"/>
    </location>
</feature>
<proteinExistence type="inferred from homology"/>
<dbReference type="InterPro" id="IPR041522">
    <property type="entry name" value="CdaR_GGDEF"/>
</dbReference>
<evidence type="ECO:0000313" key="6">
    <source>
        <dbReference type="EMBL" id="RSM86641.1"/>
    </source>
</evidence>
<feature type="domain" description="Purine catabolism PurC-like" evidence="3">
    <location>
        <begin position="30"/>
        <end position="143"/>
    </location>
</feature>
<feature type="region of interest" description="Disordered" evidence="2">
    <location>
        <begin position="1"/>
        <end position="20"/>
    </location>
</feature>
<sequence length="517" mass="55583">MRRGRTAGPRPGEASSPSRTGTLAVNLKTLLQTADLGLELLVGADAVDRPISRVFTATLRDPRRFLTGGELVLSGMEWWQAPEDSEAFVAGLAEAGVTALGAGTAESGGVMPEHVVDACKRHNLPLFVVPVHIAFATISERVILGLAAERATPNLDRHRRLVAVVTAGGGLDALVAAGQTELGADCWVLSAAGRVIAGTGEPPDMAKLTKRFLHAERLPIVTGGLSVFATTAKERALGWFLVVAGDFRKWERERQDVASEFATLIGLERSRLDEARRIENRAAKPLLRLLLSERTTLNEIQSQLAATEINSTEIVTVSASKHSAAVVDDLLSAFDGPALVGTVDDEAFGLLGTNQPVTADIKTMVRTMESALGPTGLVLGLGRCTDATGLRTAILQARYARKLAERSPGRVTVMAGDEVASHLLLLAAVPDELRRSFRNQILGPLSTYDATHKSELTRTLRVFLEHSGSWTLAAAQLHVHVNTLRYRITRITELTGRDPNRFGDRVDLYLALANDTD</sequence>
<dbReference type="InterPro" id="IPR042070">
    <property type="entry name" value="PucR_C-HTH_sf"/>
</dbReference>
<evidence type="ECO:0000313" key="7">
    <source>
        <dbReference type="Proteomes" id="UP000287547"/>
    </source>
</evidence>
<evidence type="ECO:0000259" key="3">
    <source>
        <dbReference type="Pfam" id="PF07905"/>
    </source>
</evidence>
<dbReference type="InterPro" id="IPR051448">
    <property type="entry name" value="CdaR-like_regulators"/>
</dbReference>
<evidence type="ECO:0000256" key="1">
    <source>
        <dbReference type="ARBA" id="ARBA00006754"/>
    </source>
</evidence>
<protein>
    <submittedName>
        <fullName evidence="6">PucR family transcriptional regulator</fullName>
    </submittedName>
</protein>
<organism evidence="6 7">
    <name type="scientific">Kibdelosporangium aridum</name>
    <dbReference type="NCBI Taxonomy" id="2030"/>
    <lineage>
        <taxon>Bacteria</taxon>
        <taxon>Bacillati</taxon>
        <taxon>Actinomycetota</taxon>
        <taxon>Actinomycetes</taxon>
        <taxon>Pseudonocardiales</taxon>
        <taxon>Pseudonocardiaceae</taxon>
        <taxon>Kibdelosporangium</taxon>
    </lineage>
</organism>
<comment type="caution">
    <text evidence="6">The sequence shown here is derived from an EMBL/GenBank/DDBJ whole genome shotgun (WGS) entry which is preliminary data.</text>
</comment>
<dbReference type="EMBL" id="QHKI01000008">
    <property type="protein sequence ID" value="RSM86641.1"/>
    <property type="molecule type" value="Genomic_DNA"/>
</dbReference>
<dbReference type="Gene3D" id="1.10.10.2840">
    <property type="entry name" value="PucR C-terminal helix-turn-helix domain"/>
    <property type="match status" value="1"/>
</dbReference>
<comment type="similarity">
    <text evidence="1">Belongs to the CdaR family.</text>
</comment>
<dbReference type="AlphaFoldDB" id="A0A428ZF92"/>
<dbReference type="OrthoDB" id="3170447at2"/>